<organism evidence="9 10">
    <name type="scientific">Papaver atlanticum</name>
    <dbReference type="NCBI Taxonomy" id="357466"/>
    <lineage>
        <taxon>Eukaryota</taxon>
        <taxon>Viridiplantae</taxon>
        <taxon>Streptophyta</taxon>
        <taxon>Embryophyta</taxon>
        <taxon>Tracheophyta</taxon>
        <taxon>Spermatophyta</taxon>
        <taxon>Magnoliopsida</taxon>
        <taxon>Ranunculales</taxon>
        <taxon>Papaveraceae</taxon>
        <taxon>Papaveroideae</taxon>
        <taxon>Papaver</taxon>
    </lineage>
</organism>
<evidence type="ECO:0000256" key="1">
    <source>
        <dbReference type="ARBA" id="ARBA00022670"/>
    </source>
</evidence>
<reference evidence="9" key="1">
    <citation type="submission" date="2022-04" db="EMBL/GenBank/DDBJ databases">
        <title>A functionally conserved STORR gene fusion in Papaver species that diverged 16.8 million years ago.</title>
        <authorList>
            <person name="Catania T."/>
        </authorList>
    </citation>
    <scope>NUCLEOTIDE SEQUENCE</scope>
    <source>
        <strain evidence="9">S-188037</strain>
    </source>
</reference>
<evidence type="ECO:0000256" key="5">
    <source>
        <dbReference type="PIRSR" id="PIRSR621190-1"/>
    </source>
</evidence>
<dbReference type="GO" id="GO:0006508">
    <property type="term" value="P:proteolysis"/>
    <property type="evidence" value="ECO:0007669"/>
    <property type="project" value="UniProtKB-KW"/>
</dbReference>
<evidence type="ECO:0000259" key="8">
    <source>
        <dbReference type="SMART" id="SM00235"/>
    </source>
</evidence>
<dbReference type="PRINTS" id="PR00138">
    <property type="entry name" value="MATRIXIN"/>
</dbReference>
<gene>
    <name evidence="9" type="ORF">MKW98_020915</name>
</gene>
<dbReference type="GO" id="GO:0031012">
    <property type="term" value="C:extracellular matrix"/>
    <property type="evidence" value="ECO:0007669"/>
    <property type="project" value="InterPro"/>
</dbReference>
<evidence type="ECO:0000256" key="7">
    <source>
        <dbReference type="SAM" id="SignalP"/>
    </source>
</evidence>
<sequence length="235" mass="26559">MAKFKDMVCSLLFFLFVLLVLVDGRTIRMASNKVIINPSVPRCGVPDHNDDHNKLPHTTKHYTFLKGWPFWNRLMLNYALSPEHIIDYINISDILAALERAFSTWSSVIPVNFRETQDYEHANIKIGFYYGDHGDGSPFDDMNLAHATGPRSGAFLHFNAAHTWAVDFSSEKSKDAYDLETTALHEIGHLLGLDHSSNPEAVMWPYGPPRTKHVHLALDDVNGAHLLYGANPNFK</sequence>
<keyword evidence="10" id="KW-1185">Reference proteome</keyword>
<feature type="binding site" description="in inhibited form" evidence="6">
    <location>
        <position position="43"/>
    </location>
    <ligand>
        <name>Zn(2+)</name>
        <dbReference type="ChEBI" id="CHEBI:29105"/>
        <label>2</label>
        <note>catalytic</note>
    </ligand>
</feature>
<keyword evidence="3" id="KW-0378">Hydrolase</keyword>
<keyword evidence="4 6" id="KW-0862">Zinc</keyword>
<dbReference type="CDD" id="cd04278">
    <property type="entry name" value="ZnMc_MMP"/>
    <property type="match status" value="1"/>
</dbReference>
<feature type="domain" description="Peptidase metallopeptidase" evidence="8">
    <location>
        <begin position="67"/>
        <end position="230"/>
    </location>
</feature>
<dbReference type="GO" id="GO:0030574">
    <property type="term" value="P:collagen catabolic process"/>
    <property type="evidence" value="ECO:0007669"/>
    <property type="project" value="TreeGrafter"/>
</dbReference>
<feature type="binding site" evidence="6">
    <location>
        <position position="189"/>
    </location>
    <ligand>
        <name>Zn(2+)</name>
        <dbReference type="ChEBI" id="CHEBI:29105"/>
        <label>2</label>
        <note>catalytic</note>
    </ligand>
</feature>
<evidence type="ECO:0000256" key="4">
    <source>
        <dbReference type="ARBA" id="ARBA00022833"/>
    </source>
</evidence>
<dbReference type="InterPro" id="IPR021190">
    <property type="entry name" value="Pept_M10A"/>
</dbReference>
<dbReference type="InterPro" id="IPR001818">
    <property type="entry name" value="Pept_M10_metallopeptidase"/>
</dbReference>
<dbReference type="AlphaFoldDB" id="A0AAD4TGA7"/>
<evidence type="ECO:0000256" key="6">
    <source>
        <dbReference type="PIRSR" id="PIRSR621190-2"/>
    </source>
</evidence>
<proteinExistence type="predicted"/>
<dbReference type="PANTHER" id="PTHR10201:SF321">
    <property type="entry name" value="METALLOENDOPROTEINASE 4-MMP"/>
    <property type="match status" value="1"/>
</dbReference>
<feature type="binding site" evidence="6">
    <location>
        <position position="185"/>
    </location>
    <ligand>
        <name>Zn(2+)</name>
        <dbReference type="ChEBI" id="CHEBI:29105"/>
        <label>2</label>
        <note>catalytic</note>
    </ligand>
</feature>
<dbReference type="PANTHER" id="PTHR10201">
    <property type="entry name" value="MATRIX METALLOPROTEINASE"/>
    <property type="match status" value="1"/>
</dbReference>
<keyword evidence="1" id="KW-0645">Protease</keyword>
<keyword evidence="6" id="KW-0106">Calcium</keyword>
<dbReference type="SMART" id="SM00235">
    <property type="entry name" value="ZnMc"/>
    <property type="match status" value="1"/>
</dbReference>
<feature type="binding site" evidence="6">
    <location>
        <position position="133"/>
    </location>
    <ligand>
        <name>Zn(2+)</name>
        <dbReference type="ChEBI" id="CHEBI:29105"/>
        <label>1</label>
    </ligand>
</feature>
<feature type="binding site" evidence="6">
    <location>
        <position position="146"/>
    </location>
    <ligand>
        <name>Zn(2+)</name>
        <dbReference type="ChEBI" id="CHEBI:29105"/>
        <label>1</label>
    </ligand>
</feature>
<evidence type="ECO:0000313" key="9">
    <source>
        <dbReference type="EMBL" id="KAI3955282.1"/>
    </source>
</evidence>
<evidence type="ECO:0000256" key="3">
    <source>
        <dbReference type="ARBA" id="ARBA00022801"/>
    </source>
</evidence>
<keyword evidence="7" id="KW-0732">Signal</keyword>
<feature type="binding site" evidence="6">
    <location>
        <position position="203"/>
    </location>
    <ligand>
        <name>Zn(2+)</name>
        <dbReference type="ChEBI" id="CHEBI:29105"/>
        <label>2</label>
        <note>catalytic</note>
    </ligand>
</feature>
<evidence type="ECO:0000313" key="10">
    <source>
        <dbReference type="Proteomes" id="UP001202328"/>
    </source>
</evidence>
<comment type="caution">
    <text evidence="9">The sequence shown here is derived from an EMBL/GenBank/DDBJ whole genome shotgun (WGS) entry which is preliminary data.</text>
</comment>
<feature type="active site" evidence="5">
    <location>
        <position position="186"/>
    </location>
</feature>
<dbReference type="Gene3D" id="3.40.390.10">
    <property type="entry name" value="Collagenase (Catalytic Domain)"/>
    <property type="match status" value="1"/>
</dbReference>
<dbReference type="GO" id="GO:0008270">
    <property type="term" value="F:zinc ion binding"/>
    <property type="evidence" value="ECO:0007669"/>
    <property type="project" value="InterPro"/>
</dbReference>
<feature type="binding site" evidence="6">
    <location>
        <position position="135"/>
    </location>
    <ligand>
        <name>Zn(2+)</name>
        <dbReference type="ChEBI" id="CHEBI:29105"/>
        <label>1</label>
    </ligand>
</feature>
<protein>
    <recommendedName>
        <fullName evidence="8">Peptidase metallopeptidase domain-containing protein</fullName>
    </recommendedName>
</protein>
<dbReference type="InterPro" id="IPR033739">
    <property type="entry name" value="M10A_MMP"/>
</dbReference>
<dbReference type="Pfam" id="PF00413">
    <property type="entry name" value="Peptidase_M10"/>
    <property type="match status" value="1"/>
</dbReference>
<comment type="cofactor">
    <cofactor evidence="6">
        <name>Zn(2+)</name>
        <dbReference type="ChEBI" id="CHEBI:29105"/>
    </cofactor>
    <text evidence="6">Binds 2 Zn(2+) ions per subunit.</text>
</comment>
<dbReference type="GO" id="GO:0030198">
    <property type="term" value="P:extracellular matrix organization"/>
    <property type="evidence" value="ECO:0007669"/>
    <property type="project" value="TreeGrafter"/>
</dbReference>
<feature type="binding site" evidence="6">
    <location>
        <position position="157"/>
    </location>
    <ligand>
        <name>Zn(2+)</name>
        <dbReference type="ChEBI" id="CHEBI:29105"/>
        <label>1</label>
    </ligand>
</feature>
<name>A0AAD4TGA7_9MAGN</name>
<feature type="binding site" evidence="6">
    <location>
        <position position="195"/>
    </location>
    <ligand>
        <name>Zn(2+)</name>
        <dbReference type="ChEBI" id="CHEBI:29105"/>
        <label>2</label>
        <note>catalytic</note>
    </ligand>
</feature>
<feature type="binding site" evidence="6">
    <location>
        <position position="140"/>
    </location>
    <ligand>
        <name>Ca(2+)</name>
        <dbReference type="ChEBI" id="CHEBI:29108"/>
        <label>3</label>
    </ligand>
</feature>
<dbReference type="EMBL" id="JAJJMB010001778">
    <property type="protein sequence ID" value="KAI3955282.1"/>
    <property type="molecule type" value="Genomic_DNA"/>
</dbReference>
<dbReference type="InterPro" id="IPR006026">
    <property type="entry name" value="Peptidase_Metallo"/>
</dbReference>
<keyword evidence="2 6" id="KW-0479">Metal-binding</keyword>
<feature type="signal peptide" evidence="7">
    <location>
        <begin position="1"/>
        <end position="24"/>
    </location>
</feature>
<comment type="cofactor">
    <cofactor evidence="6">
        <name>Ca(2+)</name>
        <dbReference type="ChEBI" id="CHEBI:29108"/>
    </cofactor>
    <text evidence="6">Can bind about 5 Ca(2+) ions per subunit.</text>
</comment>
<feature type="chain" id="PRO_5041920940" description="Peptidase metallopeptidase domain-containing protein" evidence="7">
    <location>
        <begin position="25"/>
        <end position="235"/>
    </location>
</feature>
<dbReference type="GO" id="GO:0004222">
    <property type="term" value="F:metalloendopeptidase activity"/>
    <property type="evidence" value="ECO:0007669"/>
    <property type="project" value="InterPro"/>
</dbReference>
<dbReference type="SUPFAM" id="SSF55486">
    <property type="entry name" value="Metalloproteases ('zincins'), catalytic domain"/>
    <property type="match status" value="1"/>
</dbReference>
<accession>A0AAD4TGA7</accession>
<dbReference type="Proteomes" id="UP001202328">
    <property type="component" value="Unassembled WGS sequence"/>
</dbReference>
<dbReference type="InterPro" id="IPR024079">
    <property type="entry name" value="MetalloPept_cat_dom_sf"/>
</dbReference>
<evidence type="ECO:0000256" key="2">
    <source>
        <dbReference type="ARBA" id="ARBA00022723"/>
    </source>
</evidence>